<gene>
    <name evidence="1" type="primary">Mycbp2_1</name>
    <name evidence="1" type="ORF">GWK47_026238</name>
</gene>
<organism evidence="1 2">
    <name type="scientific">Chionoecetes opilio</name>
    <name type="common">Atlantic snow crab</name>
    <name type="synonym">Cancer opilio</name>
    <dbReference type="NCBI Taxonomy" id="41210"/>
    <lineage>
        <taxon>Eukaryota</taxon>
        <taxon>Metazoa</taxon>
        <taxon>Ecdysozoa</taxon>
        <taxon>Arthropoda</taxon>
        <taxon>Crustacea</taxon>
        <taxon>Multicrustacea</taxon>
        <taxon>Malacostraca</taxon>
        <taxon>Eumalacostraca</taxon>
        <taxon>Eucarida</taxon>
        <taxon>Decapoda</taxon>
        <taxon>Pleocyemata</taxon>
        <taxon>Brachyura</taxon>
        <taxon>Eubrachyura</taxon>
        <taxon>Majoidea</taxon>
        <taxon>Majidae</taxon>
        <taxon>Chionoecetes</taxon>
    </lineage>
</organism>
<reference evidence="1" key="1">
    <citation type="submission" date="2020-07" db="EMBL/GenBank/DDBJ databases">
        <title>The High-quality genome of the commercially important snow crab, Chionoecetes opilio.</title>
        <authorList>
            <person name="Jeong J.-H."/>
            <person name="Ryu S."/>
        </authorList>
    </citation>
    <scope>NUCLEOTIDE SEQUENCE</scope>
    <source>
        <strain evidence="1">MADBK_172401_WGS</strain>
        <tissue evidence="1">Digestive gland</tissue>
    </source>
</reference>
<evidence type="ECO:0000313" key="2">
    <source>
        <dbReference type="Proteomes" id="UP000770661"/>
    </source>
</evidence>
<comment type="caution">
    <text evidence="1">The sequence shown here is derived from an EMBL/GenBank/DDBJ whole genome shotgun (WGS) entry which is preliminary data.</text>
</comment>
<accession>A0A8J8WMU0</accession>
<protein>
    <submittedName>
        <fullName evidence="1">E3 ubiquitin-protein ligase MYCBP2</fullName>
    </submittedName>
</protein>
<evidence type="ECO:0000313" key="1">
    <source>
        <dbReference type="EMBL" id="KAG0697771.1"/>
    </source>
</evidence>
<dbReference type="Proteomes" id="UP000770661">
    <property type="component" value="Unassembled WGS sequence"/>
</dbReference>
<keyword evidence="2" id="KW-1185">Reference proteome</keyword>
<dbReference type="OrthoDB" id="6382327at2759"/>
<name>A0A8J8WMU0_CHIOP</name>
<proteinExistence type="predicted"/>
<dbReference type="AlphaFoldDB" id="A0A8J8WMU0"/>
<sequence length="168" mass="18284">MCVCVVCIYVCRWQVIPSSHFLFTILTDALTCSQGDVFYRPEGSSGELVVIDREVLKVAEVYQCSAPGWSRGLPFSDGINIGHISPDREDGFVVRTYNPLVKPMPLVNELNLSLAIRCIQTLGGSEPPTSLSTGLDEDILTVASGKDFTLVRTVGGRVSASTQYSDFC</sequence>
<dbReference type="EMBL" id="JACEEZ010025755">
    <property type="protein sequence ID" value="KAG0697771.1"/>
    <property type="molecule type" value="Genomic_DNA"/>
</dbReference>